<gene>
    <name evidence="4" type="ORF">ILUMI_16147</name>
</gene>
<evidence type="ECO:0000313" key="5">
    <source>
        <dbReference type="Proteomes" id="UP000801492"/>
    </source>
</evidence>
<dbReference type="InterPro" id="IPR007889">
    <property type="entry name" value="HTH_Psq"/>
</dbReference>
<name>A0A8K0G8U4_IGNLU</name>
<dbReference type="SUPFAM" id="SSF46689">
    <property type="entry name" value="Homeodomain-like"/>
    <property type="match status" value="1"/>
</dbReference>
<organism evidence="4 5">
    <name type="scientific">Ignelater luminosus</name>
    <name type="common">Cucubano</name>
    <name type="synonym">Pyrophorus luminosus</name>
    <dbReference type="NCBI Taxonomy" id="2038154"/>
    <lineage>
        <taxon>Eukaryota</taxon>
        <taxon>Metazoa</taxon>
        <taxon>Ecdysozoa</taxon>
        <taxon>Arthropoda</taxon>
        <taxon>Hexapoda</taxon>
        <taxon>Insecta</taxon>
        <taxon>Pterygota</taxon>
        <taxon>Neoptera</taxon>
        <taxon>Endopterygota</taxon>
        <taxon>Coleoptera</taxon>
        <taxon>Polyphaga</taxon>
        <taxon>Elateriformia</taxon>
        <taxon>Elateroidea</taxon>
        <taxon>Elateridae</taxon>
        <taxon>Agrypninae</taxon>
        <taxon>Pyrophorini</taxon>
        <taxon>Ignelater</taxon>
    </lineage>
</organism>
<proteinExistence type="predicted"/>
<reference evidence="4" key="1">
    <citation type="submission" date="2019-08" db="EMBL/GenBank/DDBJ databases">
        <title>The genome of the North American firefly Photinus pyralis.</title>
        <authorList>
            <consortium name="Photinus pyralis genome working group"/>
            <person name="Fallon T.R."/>
            <person name="Sander Lower S.E."/>
            <person name="Weng J.-K."/>
        </authorList>
    </citation>
    <scope>NUCLEOTIDE SEQUENCE</scope>
    <source>
        <strain evidence="4">TRF0915ILg1</strain>
        <tissue evidence="4">Whole body</tissue>
    </source>
</reference>
<protein>
    <recommendedName>
        <fullName evidence="3">HTH psq-type domain-containing protein</fullName>
    </recommendedName>
</protein>
<dbReference type="InterPro" id="IPR009057">
    <property type="entry name" value="Homeodomain-like_sf"/>
</dbReference>
<dbReference type="EMBL" id="VTPC01059338">
    <property type="protein sequence ID" value="KAF2890026.1"/>
    <property type="molecule type" value="Genomic_DNA"/>
</dbReference>
<evidence type="ECO:0000256" key="2">
    <source>
        <dbReference type="SAM" id="MobiDB-lite"/>
    </source>
</evidence>
<comment type="caution">
    <text evidence="4">The sequence shown here is derived from an EMBL/GenBank/DDBJ whole genome shotgun (WGS) entry which is preliminary data.</text>
</comment>
<evidence type="ECO:0000313" key="4">
    <source>
        <dbReference type="EMBL" id="KAF2890026.1"/>
    </source>
</evidence>
<feature type="domain" description="HTH psq-type" evidence="3">
    <location>
        <begin position="15"/>
        <end position="51"/>
    </location>
</feature>
<keyword evidence="5" id="KW-1185">Reference proteome</keyword>
<dbReference type="AlphaFoldDB" id="A0A8K0G8U4"/>
<dbReference type="OrthoDB" id="8187571at2759"/>
<dbReference type="GO" id="GO:0003677">
    <property type="term" value="F:DNA binding"/>
    <property type="evidence" value="ECO:0007669"/>
    <property type="project" value="InterPro"/>
</dbReference>
<evidence type="ECO:0000256" key="1">
    <source>
        <dbReference type="ARBA" id="ARBA00004123"/>
    </source>
</evidence>
<comment type="subcellular location">
    <subcellularLocation>
        <location evidence="1">Nucleus</location>
    </subcellularLocation>
</comment>
<feature type="region of interest" description="Disordered" evidence="2">
    <location>
        <begin position="328"/>
        <end position="348"/>
    </location>
</feature>
<sequence length="389" mass="44142">MVRTYKSKTDRGSIDEENIKTAITDVLSKRLSIRKAADKCSIKAATLQHRIEKFRKKFDENEASSSNAYGSWYTVAQNHGKKCAGKDWAAGFRKRNQELSLRKPENMSAARCFAFNKTAVTEFFENYERVNTVLPTPKVLAEKKQRQVGQIVSAERGQLATFCGIVTATGAAFPPVYVNFKEHFLNSAPEGSLGKTLSIYNTAELSKLALLESFTPKNITSGFSKPGIWTFNRLAFDDDDFAPIEIFQDVADENRRNKDRHEVDFVEMEISQNDDAVENYEEDEIPVTETDPLGNRFDVVASPNVVPSGSTLILPPESVRPYPKKVIAEKTSSKKERQKGKSRLFSDSSKRDRLRKLYEQIQIIKQRARELKTARNLLDLQEIKKILKK</sequence>
<dbReference type="Pfam" id="PF05225">
    <property type="entry name" value="HTH_psq"/>
    <property type="match status" value="1"/>
</dbReference>
<dbReference type="GO" id="GO:0005634">
    <property type="term" value="C:nucleus"/>
    <property type="evidence" value="ECO:0007669"/>
    <property type="project" value="UniProtKB-SubCell"/>
</dbReference>
<evidence type="ECO:0000259" key="3">
    <source>
        <dbReference type="Pfam" id="PF05225"/>
    </source>
</evidence>
<dbReference type="Proteomes" id="UP000801492">
    <property type="component" value="Unassembled WGS sequence"/>
</dbReference>
<accession>A0A8K0G8U4</accession>